<dbReference type="Proteomes" id="UP000436822">
    <property type="component" value="Unassembled WGS sequence"/>
</dbReference>
<accession>A0A6N6JMY3</accession>
<gene>
    <name evidence="1" type="ORF">KIN_37720</name>
</gene>
<reference evidence="1 2" key="1">
    <citation type="submission" date="2019-12" db="EMBL/GenBank/DDBJ databases">
        <title>Litoreibacter badius sp. nov., a novel bacteriochlorophyll a-containing bacterium in the genus Litoreibacter.</title>
        <authorList>
            <person name="Kanamuro M."/>
            <person name="Takabe Y."/>
            <person name="Mori K."/>
            <person name="Takaichi S."/>
            <person name="Hanada S."/>
        </authorList>
    </citation>
    <scope>NUCLEOTIDE SEQUENCE [LARGE SCALE GENOMIC DNA]</scope>
    <source>
        <strain evidence="1 2">K6</strain>
    </source>
</reference>
<dbReference type="OrthoDB" id="564699at2"/>
<dbReference type="Pfam" id="PF10983">
    <property type="entry name" value="DUF2793"/>
    <property type="match status" value="1"/>
</dbReference>
<evidence type="ECO:0000313" key="1">
    <source>
        <dbReference type="EMBL" id="GFE66698.1"/>
    </source>
</evidence>
<dbReference type="InterPro" id="IPR021251">
    <property type="entry name" value="DUF2793"/>
</dbReference>
<protein>
    <submittedName>
        <fullName evidence="1">Ribonuclease III</fullName>
    </submittedName>
</protein>
<comment type="caution">
    <text evidence="1">The sequence shown here is derived from an EMBL/GenBank/DDBJ whole genome shotgun (WGS) entry which is preliminary data.</text>
</comment>
<proteinExistence type="predicted"/>
<organism evidence="1 2">
    <name type="scientific">Litoreibacter roseus</name>
    <dbReference type="NCBI Taxonomy" id="2601869"/>
    <lineage>
        <taxon>Bacteria</taxon>
        <taxon>Pseudomonadati</taxon>
        <taxon>Pseudomonadota</taxon>
        <taxon>Alphaproteobacteria</taxon>
        <taxon>Rhodobacterales</taxon>
        <taxon>Roseobacteraceae</taxon>
        <taxon>Litoreibacter</taxon>
    </lineage>
</organism>
<dbReference type="EMBL" id="BLJE01000005">
    <property type="protein sequence ID" value="GFE66698.1"/>
    <property type="molecule type" value="Genomic_DNA"/>
</dbReference>
<name>A0A6N6JMY3_9RHOB</name>
<keyword evidence="2" id="KW-1185">Reference proteome</keyword>
<evidence type="ECO:0000313" key="2">
    <source>
        <dbReference type="Proteomes" id="UP000436822"/>
    </source>
</evidence>
<sequence length="238" mass="24905">MTNTTHLKLPLIAAAQAQKHVTMNEALARIDAALHLSAISRSITNPPSAAQDGDTYLVADGAAEDWLGQTSLLAVFLNGGWEFLSPQIGWSVFIQDEAVKVTFDGTSWRSNILSLSRGGAATRTEVIEIDHVFSAAPAVSETTPLIPAGCSVLAVTGRVLSGFDGDATDWSLGVDGAETRYGSGYGVDTGAFLKGVTGQPVAYYEDTPLRITAATGALGSGVVRLCAHTIQFDLPDPL</sequence>
<dbReference type="RefSeq" id="WP_159809966.1">
    <property type="nucleotide sequence ID" value="NZ_BLJE01000005.1"/>
</dbReference>
<dbReference type="AlphaFoldDB" id="A0A6N6JMY3"/>